<dbReference type="Proteomes" id="UP000557717">
    <property type="component" value="Unassembled WGS sequence"/>
</dbReference>
<comment type="caution">
    <text evidence="2">The sequence shown here is derived from an EMBL/GenBank/DDBJ whole genome shotgun (WGS) entry which is preliminary data.</text>
</comment>
<evidence type="ECO:0000256" key="1">
    <source>
        <dbReference type="SAM" id="SignalP"/>
    </source>
</evidence>
<dbReference type="RefSeq" id="WP_184019365.1">
    <property type="nucleotide sequence ID" value="NZ_JACHFD010000012.1"/>
</dbReference>
<feature type="chain" id="PRO_5032624971" description="Lipoprotein" evidence="1">
    <location>
        <begin position="21"/>
        <end position="140"/>
    </location>
</feature>
<dbReference type="EMBL" id="JACHFD010000012">
    <property type="protein sequence ID" value="MBB5352376.1"/>
    <property type="molecule type" value="Genomic_DNA"/>
</dbReference>
<organism evidence="2 3">
    <name type="scientific">Haloferula luteola</name>
    <dbReference type="NCBI Taxonomy" id="595692"/>
    <lineage>
        <taxon>Bacteria</taxon>
        <taxon>Pseudomonadati</taxon>
        <taxon>Verrucomicrobiota</taxon>
        <taxon>Verrucomicrobiia</taxon>
        <taxon>Verrucomicrobiales</taxon>
        <taxon>Verrucomicrobiaceae</taxon>
        <taxon>Haloferula</taxon>
    </lineage>
</organism>
<feature type="signal peptide" evidence="1">
    <location>
        <begin position="1"/>
        <end position="20"/>
    </location>
</feature>
<dbReference type="PROSITE" id="PS51257">
    <property type="entry name" value="PROKAR_LIPOPROTEIN"/>
    <property type="match status" value="1"/>
</dbReference>
<keyword evidence="3" id="KW-1185">Reference proteome</keyword>
<proteinExistence type="predicted"/>
<evidence type="ECO:0000313" key="2">
    <source>
        <dbReference type="EMBL" id="MBB5352376.1"/>
    </source>
</evidence>
<protein>
    <recommendedName>
        <fullName evidence="4">Lipoprotein</fullName>
    </recommendedName>
</protein>
<reference evidence="2 3" key="1">
    <citation type="submission" date="2020-08" db="EMBL/GenBank/DDBJ databases">
        <title>Genomic Encyclopedia of Type Strains, Phase IV (KMG-IV): sequencing the most valuable type-strain genomes for metagenomic binning, comparative biology and taxonomic classification.</title>
        <authorList>
            <person name="Goeker M."/>
        </authorList>
    </citation>
    <scope>NUCLEOTIDE SEQUENCE [LARGE SCALE GENOMIC DNA]</scope>
    <source>
        <strain evidence="2 3">YC6886</strain>
    </source>
</reference>
<evidence type="ECO:0008006" key="4">
    <source>
        <dbReference type="Google" id="ProtNLM"/>
    </source>
</evidence>
<name>A0A840V5R7_9BACT</name>
<accession>A0A840V5R7</accession>
<sequence>MKWLLLLLPSALFLASCVPATPETRIAKAPATFQALSNRHQELVREGRIEDGMSAAAVRLAWGKPSREFEGSHAGRPTQVWEYARSTPVYSTNLYGGYGYYPYGYRRYFFDLGPEISYLPSRVATVWFERGKVTQWERVR</sequence>
<keyword evidence="1" id="KW-0732">Signal</keyword>
<evidence type="ECO:0000313" key="3">
    <source>
        <dbReference type="Proteomes" id="UP000557717"/>
    </source>
</evidence>
<gene>
    <name evidence="2" type="ORF">HNR46_002621</name>
</gene>
<dbReference type="AlphaFoldDB" id="A0A840V5R7"/>